<dbReference type="Proteomes" id="UP000002505">
    <property type="component" value="Chromosome"/>
</dbReference>
<gene>
    <name evidence="1" type="ordered locus">Achl_3126</name>
</gene>
<dbReference type="HOGENOM" id="CLU_3339302_0_0_11"/>
<accession>B8HFB9</accession>
<proteinExistence type="predicted"/>
<name>B8HFB9_PSECP</name>
<dbReference type="KEGG" id="ach:Achl_3126"/>
<reference evidence="1" key="1">
    <citation type="submission" date="2009-01" db="EMBL/GenBank/DDBJ databases">
        <title>Complete sequence of chromosome of Arthrobacter chlorophenolicus A6.</title>
        <authorList>
            <consortium name="US DOE Joint Genome Institute"/>
            <person name="Lucas S."/>
            <person name="Copeland A."/>
            <person name="Lapidus A."/>
            <person name="Glavina del Rio T."/>
            <person name="Tice H."/>
            <person name="Bruce D."/>
            <person name="Goodwin L."/>
            <person name="Pitluck S."/>
            <person name="Goltsman E."/>
            <person name="Clum A."/>
            <person name="Larimer F."/>
            <person name="Land M."/>
            <person name="Hauser L."/>
            <person name="Kyrpides N."/>
            <person name="Mikhailova N."/>
            <person name="Jansson J."/>
            <person name="Richardson P."/>
        </authorList>
    </citation>
    <scope>NUCLEOTIDE SEQUENCE [LARGE SCALE GENOMIC DNA]</scope>
    <source>
        <strain evidence="1">A6</strain>
    </source>
</reference>
<sequence>MFLDAVGAVIQALAEAVAELLWPGGEERPQDDDAPDT</sequence>
<evidence type="ECO:0000313" key="2">
    <source>
        <dbReference type="Proteomes" id="UP000002505"/>
    </source>
</evidence>
<organism evidence="1 2">
    <name type="scientific">Pseudarthrobacter chlorophenolicus (strain ATCC 700700 / DSM 12829 / CIP 107037 / JCM 12360 / KCTC 9906 / NCIMB 13794 / A6)</name>
    <name type="common">Arthrobacter chlorophenolicus</name>
    <dbReference type="NCBI Taxonomy" id="452863"/>
    <lineage>
        <taxon>Bacteria</taxon>
        <taxon>Bacillati</taxon>
        <taxon>Actinomycetota</taxon>
        <taxon>Actinomycetes</taxon>
        <taxon>Micrococcales</taxon>
        <taxon>Micrococcaceae</taxon>
        <taxon>Pseudarthrobacter</taxon>
    </lineage>
</organism>
<keyword evidence="2" id="KW-1185">Reference proteome</keyword>
<dbReference type="AlphaFoldDB" id="B8HFB9"/>
<protein>
    <submittedName>
        <fullName evidence="1">Uncharacterized protein</fullName>
    </submittedName>
</protein>
<evidence type="ECO:0000313" key="1">
    <source>
        <dbReference type="EMBL" id="ACL41087.1"/>
    </source>
</evidence>
<dbReference type="EMBL" id="CP001341">
    <property type="protein sequence ID" value="ACL41087.1"/>
    <property type="molecule type" value="Genomic_DNA"/>
</dbReference>